<reference evidence="6" key="1">
    <citation type="journal article" date="2014" name="Int. J. Syst. Evol. Microbiol.">
        <title>Complete genome sequence of Corynebacterium casei LMG S-19264T (=DSM 44701T), isolated from a smear-ripened cheese.</title>
        <authorList>
            <consortium name="US DOE Joint Genome Institute (JGI-PGF)"/>
            <person name="Walter F."/>
            <person name="Albersmeier A."/>
            <person name="Kalinowski J."/>
            <person name="Ruckert C."/>
        </authorList>
    </citation>
    <scope>NUCLEOTIDE SEQUENCE</scope>
    <source>
        <strain evidence="6">CGMCC 1.15254</strain>
    </source>
</reference>
<comment type="domain">
    <text evidence="4">Contains a large N-terminal NADP-binding domain, and a smaller C-terminal substrate-binding domain.</text>
</comment>
<keyword evidence="3 4" id="KW-0119">Carbohydrate metabolism</keyword>
<dbReference type="Gene3D" id="3.40.50.720">
    <property type="entry name" value="NAD(P)-binding Rossmann-like Domain"/>
    <property type="match status" value="1"/>
</dbReference>
<accession>A0A917C240</accession>
<dbReference type="InterPro" id="IPR001509">
    <property type="entry name" value="Epimerase_deHydtase"/>
</dbReference>
<proteinExistence type="inferred from homology"/>
<feature type="binding site" evidence="4">
    <location>
        <begin position="32"/>
        <end position="33"/>
    </location>
    <ligand>
        <name>NADP(+)</name>
        <dbReference type="ChEBI" id="CHEBI:58349"/>
    </ligand>
</feature>
<organism evidence="6 7">
    <name type="scientific">Terasakiella brassicae</name>
    <dbReference type="NCBI Taxonomy" id="1634917"/>
    <lineage>
        <taxon>Bacteria</taxon>
        <taxon>Pseudomonadati</taxon>
        <taxon>Pseudomonadota</taxon>
        <taxon>Alphaproteobacteria</taxon>
        <taxon>Rhodospirillales</taxon>
        <taxon>Terasakiellaceae</taxon>
        <taxon>Terasakiella</taxon>
    </lineage>
</organism>
<dbReference type="GO" id="GO:0050661">
    <property type="term" value="F:NADP binding"/>
    <property type="evidence" value="ECO:0007669"/>
    <property type="project" value="InterPro"/>
</dbReference>
<dbReference type="InterPro" id="IPR036291">
    <property type="entry name" value="NAD(P)-bd_dom_sf"/>
</dbReference>
<comment type="pathway">
    <text evidence="4">Nucleotide-sugar biosynthesis; ADP-L-glycero-beta-D-manno-heptose biosynthesis; ADP-L-glycero-beta-D-manno-heptose from D-glycero-beta-D-manno-heptose 7-phosphate: step 4/4.</text>
</comment>
<reference evidence="6" key="2">
    <citation type="submission" date="2020-09" db="EMBL/GenBank/DDBJ databases">
        <authorList>
            <person name="Sun Q."/>
            <person name="Zhou Y."/>
        </authorList>
    </citation>
    <scope>NUCLEOTIDE SEQUENCE</scope>
    <source>
        <strain evidence="6">CGMCC 1.15254</strain>
    </source>
</reference>
<dbReference type="PANTHER" id="PTHR43103">
    <property type="entry name" value="NUCLEOSIDE-DIPHOSPHATE-SUGAR EPIMERASE"/>
    <property type="match status" value="1"/>
</dbReference>
<comment type="function">
    <text evidence="4">Catalyzes the interconversion between ADP-D-glycero-beta-D-manno-heptose and ADP-L-glycero-beta-D-manno-heptose via an epimerization at carbon 6 of the heptose.</text>
</comment>
<dbReference type="EMBL" id="BMHV01000016">
    <property type="protein sequence ID" value="GGF68083.1"/>
    <property type="molecule type" value="Genomic_DNA"/>
</dbReference>
<evidence type="ECO:0000313" key="7">
    <source>
        <dbReference type="Proteomes" id="UP000632498"/>
    </source>
</evidence>
<feature type="binding site" evidence="4">
    <location>
        <begin position="74"/>
        <end position="78"/>
    </location>
    <ligand>
        <name>NADP(+)</name>
        <dbReference type="ChEBI" id="CHEBI:58349"/>
    </ligand>
</feature>
<feature type="domain" description="NAD-dependent epimerase/dehydratase" evidence="5">
    <location>
        <begin position="3"/>
        <end position="250"/>
    </location>
</feature>
<dbReference type="NCBIfam" id="TIGR02197">
    <property type="entry name" value="heptose_epim"/>
    <property type="match status" value="1"/>
</dbReference>
<keyword evidence="2 4" id="KW-0413">Isomerase</keyword>
<dbReference type="PANTHER" id="PTHR43103:SF3">
    <property type="entry name" value="ADP-L-GLYCERO-D-MANNO-HEPTOSE-6-EPIMERASE"/>
    <property type="match status" value="1"/>
</dbReference>
<comment type="caution">
    <text evidence="4">Lacks conserved residue(s) required for the propagation of feature annotation.</text>
</comment>
<comment type="similarity">
    <text evidence="4">Belongs to the NAD(P)-dependent epimerase/dehydratase family. HldD subfamily.</text>
</comment>
<feature type="binding site" evidence="4">
    <location>
        <position position="194"/>
    </location>
    <ligand>
        <name>substrate</name>
    </ligand>
</feature>
<dbReference type="CDD" id="cd05248">
    <property type="entry name" value="ADP_GME_SDR_e"/>
    <property type="match status" value="1"/>
</dbReference>
<gene>
    <name evidence="4 6" type="primary">hldD</name>
    <name evidence="6" type="ORF">GCM10011332_22810</name>
</gene>
<feature type="active site" description="Proton acceptor" evidence="4">
    <location>
        <position position="185"/>
    </location>
</feature>
<keyword evidence="7" id="KW-1185">Reference proteome</keyword>
<evidence type="ECO:0000256" key="2">
    <source>
        <dbReference type="ARBA" id="ARBA00023235"/>
    </source>
</evidence>
<keyword evidence="1 4" id="KW-0521">NADP</keyword>
<dbReference type="RefSeq" id="WP_188665166.1">
    <property type="nucleotide sequence ID" value="NZ_BMHV01000016.1"/>
</dbReference>
<feature type="binding site" evidence="4">
    <location>
        <begin position="208"/>
        <end position="211"/>
    </location>
    <ligand>
        <name>substrate</name>
    </ligand>
</feature>
<feature type="binding site" evidence="4">
    <location>
        <position position="187"/>
    </location>
    <ligand>
        <name>substrate</name>
    </ligand>
</feature>
<evidence type="ECO:0000259" key="5">
    <source>
        <dbReference type="Pfam" id="PF01370"/>
    </source>
</evidence>
<feature type="binding site" evidence="4">
    <location>
        <position position="148"/>
    </location>
    <ligand>
        <name>NADP(+)</name>
        <dbReference type="ChEBI" id="CHEBI:58349"/>
    </ligand>
</feature>
<name>A0A917C240_9PROT</name>
<feature type="active site" description="Proton acceptor" evidence="4">
    <location>
        <position position="144"/>
    </location>
</feature>
<feature type="binding site" evidence="4">
    <location>
        <position position="287"/>
    </location>
    <ligand>
        <name>substrate</name>
    </ligand>
</feature>
<evidence type="ECO:0000256" key="1">
    <source>
        <dbReference type="ARBA" id="ARBA00022857"/>
    </source>
</evidence>
<dbReference type="Pfam" id="PF01370">
    <property type="entry name" value="Epimerase"/>
    <property type="match status" value="1"/>
</dbReference>
<feature type="binding site" evidence="4">
    <location>
        <position position="39"/>
    </location>
    <ligand>
        <name>NADP(+)</name>
        <dbReference type="ChEBI" id="CHEBI:58349"/>
    </ligand>
</feature>
<feature type="binding site" evidence="4">
    <location>
        <position position="177"/>
    </location>
    <ligand>
        <name>NADP(+)</name>
        <dbReference type="ChEBI" id="CHEBI:58349"/>
    </ligand>
</feature>
<comment type="cofactor">
    <cofactor evidence="4">
        <name>NADP(+)</name>
        <dbReference type="ChEBI" id="CHEBI:58349"/>
    </cofactor>
    <text evidence="4">Binds 1 NADP(+) per subunit.</text>
</comment>
<feature type="binding site" evidence="4">
    <location>
        <position position="185"/>
    </location>
    <ligand>
        <name>NADP(+)</name>
        <dbReference type="ChEBI" id="CHEBI:58349"/>
    </ligand>
</feature>
<comment type="subunit">
    <text evidence="4">Homopentamer.</text>
</comment>
<feature type="binding site" evidence="4">
    <location>
        <position position="176"/>
    </location>
    <ligand>
        <name>substrate</name>
    </ligand>
</feature>
<comment type="catalytic activity">
    <reaction evidence="4">
        <text>ADP-D-glycero-beta-D-manno-heptose = ADP-L-glycero-beta-D-manno-heptose</text>
        <dbReference type="Rhea" id="RHEA:17577"/>
        <dbReference type="ChEBI" id="CHEBI:59967"/>
        <dbReference type="ChEBI" id="CHEBI:61506"/>
        <dbReference type="EC" id="5.1.3.20"/>
    </reaction>
</comment>
<dbReference type="HAMAP" id="MF_01601">
    <property type="entry name" value="Heptose_epimerase"/>
    <property type="match status" value="1"/>
</dbReference>
<feature type="binding site" evidence="4">
    <location>
        <begin position="10"/>
        <end position="11"/>
    </location>
    <ligand>
        <name>NADP(+)</name>
        <dbReference type="ChEBI" id="CHEBI:58349"/>
    </ligand>
</feature>
<comment type="caution">
    <text evidence="6">The sequence shown here is derived from an EMBL/GenBank/DDBJ whole genome shotgun (WGS) entry which is preliminary data.</text>
</comment>
<evidence type="ECO:0000256" key="3">
    <source>
        <dbReference type="ARBA" id="ARBA00023277"/>
    </source>
</evidence>
<protein>
    <recommendedName>
        <fullName evidence="4">ADP-L-glycero-D-manno-heptose-6-epimerase</fullName>
        <ecNumber evidence="4">5.1.3.20</ecNumber>
    </recommendedName>
    <alternativeName>
        <fullName evidence="4">ADP-L-glycero-beta-D-manno-heptose-6-epimerase</fullName>
        <shortName evidence="4">ADP-glyceromanno-heptose 6-epimerase</shortName>
        <shortName evidence="4">ADP-hep 6-epimerase</shortName>
        <shortName evidence="4">AGME</shortName>
    </alternativeName>
</protein>
<dbReference type="SUPFAM" id="SSF51735">
    <property type="entry name" value="NAD(P)-binding Rossmann-fold domains"/>
    <property type="match status" value="1"/>
</dbReference>
<dbReference type="Gene3D" id="3.90.25.10">
    <property type="entry name" value="UDP-galactose 4-epimerase, domain 1"/>
    <property type="match status" value="1"/>
</dbReference>
<feature type="binding site" evidence="4">
    <location>
        <position position="222"/>
    </location>
    <ligand>
        <name>substrate</name>
    </ligand>
</feature>
<dbReference type="InterPro" id="IPR011912">
    <property type="entry name" value="Heptose_epim"/>
</dbReference>
<feature type="binding site" evidence="4">
    <location>
        <position position="91"/>
    </location>
    <ligand>
        <name>NADP(+)</name>
        <dbReference type="ChEBI" id="CHEBI:58349"/>
    </ligand>
</feature>
<dbReference type="GO" id="GO:0005975">
    <property type="term" value="P:carbohydrate metabolic process"/>
    <property type="evidence" value="ECO:0007669"/>
    <property type="project" value="UniProtKB-UniRule"/>
</dbReference>
<dbReference type="EC" id="5.1.3.20" evidence="4"/>
<evidence type="ECO:0000256" key="4">
    <source>
        <dbReference type="HAMAP-Rule" id="MF_01601"/>
    </source>
</evidence>
<sequence>MFVVTGGAGFIGSNIVAALEERYPNEKLVVVDRLRDGVKWRNLAKRDLYDIIHPDDLFPFLAEYQDDIKAIFHMGAISATTETDADKIVDNNFRLTTALWDWCSQYKVRFLYASSAATYGDGAHGFDDFENRKDLSRLEPLNAYGWSKHLFDRTVARTTEEGGTTPPQWAGLKFFNVYGPNEYHKGGQKSVVAHVYPDAAEKLMCRLFKSHHPDYEDGGQLRDFIWVGDVVDVILWLYDHQDVSGLFNVGTGKARSFKDLASAVYVALDMEPKIHYIDTPVNIRDKYQYFTQANMDKLRAAGYDKPFTELEEGVRRYVQDYLCKDNPHR</sequence>
<dbReference type="AlphaFoldDB" id="A0A917C240"/>
<dbReference type="Proteomes" id="UP000632498">
    <property type="component" value="Unassembled WGS sequence"/>
</dbReference>
<evidence type="ECO:0000313" key="6">
    <source>
        <dbReference type="EMBL" id="GGF68083.1"/>
    </source>
</evidence>
<dbReference type="GO" id="GO:0008712">
    <property type="term" value="F:ADP-glyceromanno-heptose 6-epimerase activity"/>
    <property type="evidence" value="ECO:0007669"/>
    <property type="project" value="UniProtKB-UniRule"/>
</dbReference>